<keyword evidence="4 5" id="KW-0472">Membrane</keyword>
<dbReference type="GO" id="GO:0016020">
    <property type="term" value="C:membrane"/>
    <property type="evidence" value="ECO:0007669"/>
    <property type="project" value="UniProtKB-SubCell"/>
</dbReference>
<reference evidence="7 8" key="1">
    <citation type="submission" date="2018-12" db="EMBL/GenBank/DDBJ databases">
        <title>Rubrispira sanarue gen. nov., sp., nov., a member of the order Silvanigrellales, isolated from a brackish lake in Hamamatsu Japan.</title>
        <authorList>
            <person name="Maejima Y."/>
            <person name="Iino T."/>
            <person name="Muraguchi Y."/>
            <person name="Fukuda K."/>
            <person name="Nojiri H."/>
            <person name="Ohkuma M."/>
            <person name="Moriuchi R."/>
            <person name="Dohra H."/>
            <person name="Kimbara K."/>
            <person name="Shintani M."/>
        </authorList>
    </citation>
    <scope>NUCLEOTIDE SEQUENCE [LARGE SCALE GENOMIC DNA]</scope>
    <source>
        <strain evidence="7 8">RF1110005</strain>
    </source>
</reference>
<feature type="transmembrane region" description="Helical" evidence="5">
    <location>
        <begin position="196"/>
        <end position="214"/>
    </location>
</feature>
<feature type="transmembrane region" description="Helical" evidence="5">
    <location>
        <begin position="245"/>
        <end position="265"/>
    </location>
</feature>
<feature type="transmembrane region" description="Helical" evidence="5">
    <location>
        <begin position="149"/>
        <end position="176"/>
    </location>
</feature>
<proteinExistence type="predicted"/>
<feature type="transmembrane region" description="Helical" evidence="5">
    <location>
        <begin position="69"/>
        <end position="87"/>
    </location>
</feature>
<dbReference type="InterPro" id="IPR007016">
    <property type="entry name" value="O-antigen_ligase-rel_domated"/>
</dbReference>
<evidence type="ECO:0000256" key="1">
    <source>
        <dbReference type="ARBA" id="ARBA00004141"/>
    </source>
</evidence>
<dbReference type="OrthoDB" id="5291781at2"/>
<dbReference type="RefSeq" id="WP_130606433.1">
    <property type="nucleotide sequence ID" value="NZ_AP019368.1"/>
</dbReference>
<gene>
    <name evidence="7" type="ORF">JCM31447_06340</name>
</gene>
<feature type="transmembrane region" description="Helical" evidence="5">
    <location>
        <begin position="372"/>
        <end position="398"/>
    </location>
</feature>
<organism evidence="7 8">
    <name type="scientific">Fluviispira sanaruensis</name>
    <dbReference type="NCBI Taxonomy" id="2493639"/>
    <lineage>
        <taxon>Bacteria</taxon>
        <taxon>Pseudomonadati</taxon>
        <taxon>Bdellovibrionota</taxon>
        <taxon>Oligoflexia</taxon>
        <taxon>Silvanigrellales</taxon>
        <taxon>Silvanigrellaceae</taxon>
        <taxon>Fluviispira</taxon>
    </lineage>
</organism>
<dbReference type="PANTHER" id="PTHR37422:SF17">
    <property type="entry name" value="O-ANTIGEN LIGASE"/>
    <property type="match status" value="1"/>
</dbReference>
<feature type="transmembrane region" description="Helical" evidence="5">
    <location>
        <begin position="223"/>
        <end position="239"/>
    </location>
</feature>
<evidence type="ECO:0000256" key="4">
    <source>
        <dbReference type="ARBA" id="ARBA00023136"/>
    </source>
</evidence>
<feature type="transmembrane region" description="Helical" evidence="5">
    <location>
        <begin position="443"/>
        <end position="459"/>
    </location>
</feature>
<comment type="subcellular location">
    <subcellularLocation>
        <location evidence="1">Membrane</location>
        <topology evidence="1">Multi-pass membrane protein</topology>
    </subcellularLocation>
</comment>
<evidence type="ECO:0000313" key="8">
    <source>
        <dbReference type="Proteomes" id="UP000291236"/>
    </source>
</evidence>
<feature type="transmembrane region" description="Helical" evidence="5">
    <location>
        <begin position="466"/>
        <end position="488"/>
    </location>
</feature>
<dbReference type="PANTHER" id="PTHR37422">
    <property type="entry name" value="TEICHURONIC ACID BIOSYNTHESIS PROTEIN TUAE"/>
    <property type="match status" value="1"/>
</dbReference>
<name>A0A4P2VJX7_FLUSA</name>
<keyword evidence="8" id="KW-1185">Reference proteome</keyword>
<keyword evidence="2 5" id="KW-0812">Transmembrane</keyword>
<protein>
    <recommendedName>
        <fullName evidence="6">O-antigen ligase-related domain-containing protein</fullName>
    </recommendedName>
</protein>
<dbReference type="InterPro" id="IPR051533">
    <property type="entry name" value="WaaL-like"/>
</dbReference>
<feature type="transmembrane region" description="Helical" evidence="5">
    <location>
        <begin position="419"/>
        <end position="437"/>
    </location>
</feature>
<dbReference type="KEGG" id="sbf:JCM31447_06340"/>
<feature type="transmembrane region" description="Helical" evidence="5">
    <location>
        <begin position="272"/>
        <end position="291"/>
    </location>
</feature>
<accession>A0A4P2VJX7</accession>
<dbReference type="EMBL" id="AP019368">
    <property type="protein sequence ID" value="BBH52194.1"/>
    <property type="molecule type" value="Genomic_DNA"/>
</dbReference>
<evidence type="ECO:0000256" key="3">
    <source>
        <dbReference type="ARBA" id="ARBA00022989"/>
    </source>
</evidence>
<sequence length="665" mass="76574">MLSIKKSEHKITNLSHILFLINFTVINLFIRLPDILTINILRFLLYFIFIIGFILGLVSTYKKYKTLTLSLLILIIMVVLHAFILFYQPSFKSGVSFQNYILQNNITADFAITQTRLYMLFFVLFIFPSLSFFSDILHNRIRDLFAKSFLIIIILSAIINSFVAILQGFANIHFLAQGSGTSVDANRPPGLLEDSGIAGLYFSLNFILFFIAFFENKFSLKSKIYLAFLIAVTLLAGIMNDSRGFYISSGISILFYLSINAYKLYINKKYKLLIFINTSAILVFGFILLILRKLQLQGFNRIINGMLHNNFSTDFLTFYNQFDEQRAGHLKIMLRSILDHFPIGTGLGSFAVNFFQYKKPDEMTQLDVPSNFYFSIVSDLGLVGLLLLLITIFMLINFIRKLNIFRILTNESLLIKNIYLKWILPPLLIYALISHLLSNATTAFFAAIAISAGLVLTIEEKSKAQLLISSILNFCSLLFIISCSYLIYSAPSIPNFRWKERNEPQFPQAVGELPHPEGITDTKRVYFSQIIRNKLSGINKLYKPELSEDGIWVAAKTEIILLKDQLRLYVHSELKNQPTYLTLKFYNQENQTEFLNLVLNKSEWVNIKIPNDRKFASCLSKISINNYCYFKIEVAPAWKLSKLTEVGFYIENKYLKYYENPKNKS</sequence>
<evidence type="ECO:0000256" key="2">
    <source>
        <dbReference type="ARBA" id="ARBA00022692"/>
    </source>
</evidence>
<feature type="domain" description="O-antigen ligase-related" evidence="6">
    <location>
        <begin position="229"/>
        <end position="389"/>
    </location>
</feature>
<dbReference type="Pfam" id="PF04932">
    <property type="entry name" value="Wzy_C"/>
    <property type="match status" value="1"/>
</dbReference>
<dbReference type="Proteomes" id="UP000291236">
    <property type="component" value="Chromosome"/>
</dbReference>
<evidence type="ECO:0000256" key="5">
    <source>
        <dbReference type="SAM" id="Phobius"/>
    </source>
</evidence>
<feature type="transmembrane region" description="Helical" evidence="5">
    <location>
        <begin position="12"/>
        <end position="30"/>
    </location>
</feature>
<keyword evidence="3 5" id="KW-1133">Transmembrane helix</keyword>
<feature type="transmembrane region" description="Helical" evidence="5">
    <location>
        <begin position="117"/>
        <end position="137"/>
    </location>
</feature>
<feature type="transmembrane region" description="Helical" evidence="5">
    <location>
        <begin position="36"/>
        <end position="57"/>
    </location>
</feature>
<evidence type="ECO:0000259" key="6">
    <source>
        <dbReference type="Pfam" id="PF04932"/>
    </source>
</evidence>
<evidence type="ECO:0000313" key="7">
    <source>
        <dbReference type="EMBL" id="BBH52194.1"/>
    </source>
</evidence>
<dbReference type="AlphaFoldDB" id="A0A4P2VJX7"/>